<dbReference type="SUPFAM" id="SSF52161">
    <property type="entry name" value="Ribosomal protein L13"/>
    <property type="match status" value="1"/>
</dbReference>
<name>A0A2M6WXT9_9BACT</name>
<dbReference type="PANTHER" id="PTHR11545">
    <property type="entry name" value="RIBOSOMAL PROTEIN L13"/>
    <property type="match status" value="1"/>
</dbReference>
<dbReference type="PROSITE" id="PS00783">
    <property type="entry name" value="RIBOSOMAL_L13"/>
    <property type="match status" value="1"/>
</dbReference>
<comment type="similarity">
    <text evidence="1 4 5">Belongs to the universal ribosomal protein uL13 family.</text>
</comment>
<dbReference type="GO" id="GO:1990904">
    <property type="term" value="C:ribonucleoprotein complex"/>
    <property type="evidence" value="ECO:0007669"/>
    <property type="project" value="UniProtKB-KW"/>
</dbReference>
<dbReference type="GO" id="GO:0006412">
    <property type="term" value="P:translation"/>
    <property type="evidence" value="ECO:0007669"/>
    <property type="project" value="UniProtKB-UniRule"/>
</dbReference>
<dbReference type="EMBL" id="PEZV01000004">
    <property type="protein sequence ID" value="PIT97583.1"/>
    <property type="molecule type" value="Genomic_DNA"/>
</dbReference>
<dbReference type="GO" id="GO:0017148">
    <property type="term" value="P:negative regulation of translation"/>
    <property type="evidence" value="ECO:0007669"/>
    <property type="project" value="TreeGrafter"/>
</dbReference>
<gene>
    <name evidence="4 6 7" type="primary">rplM</name>
    <name evidence="7" type="ORF">COT77_00530</name>
</gene>
<keyword evidence="3 4" id="KW-0687">Ribonucleoprotein</keyword>
<dbReference type="Pfam" id="PF00572">
    <property type="entry name" value="Ribosomal_L13"/>
    <property type="match status" value="1"/>
</dbReference>
<dbReference type="HAMAP" id="MF_01366">
    <property type="entry name" value="Ribosomal_uL13"/>
    <property type="match status" value="1"/>
</dbReference>
<dbReference type="GO" id="GO:0003729">
    <property type="term" value="F:mRNA binding"/>
    <property type="evidence" value="ECO:0007669"/>
    <property type="project" value="TreeGrafter"/>
</dbReference>
<reference evidence="8" key="1">
    <citation type="submission" date="2017-09" db="EMBL/GenBank/DDBJ databases">
        <title>Depth-based differentiation of microbial function through sediment-hosted aquifers and enrichment of novel symbionts in the deep terrestrial subsurface.</title>
        <authorList>
            <person name="Probst A.J."/>
            <person name="Ladd B."/>
            <person name="Jarett J.K."/>
            <person name="Geller-Mcgrath D.E."/>
            <person name="Sieber C.M.K."/>
            <person name="Emerson J.B."/>
            <person name="Anantharaman K."/>
            <person name="Thomas B.C."/>
            <person name="Malmstrom R."/>
            <person name="Stieglmeier M."/>
            <person name="Klingl A."/>
            <person name="Woyke T."/>
            <person name="Ryan C.M."/>
            <person name="Banfield J.F."/>
        </authorList>
    </citation>
    <scope>NUCLEOTIDE SEQUENCE [LARGE SCALE GENOMIC DNA]</scope>
</reference>
<evidence type="ECO:0000256" key="6">
    <source>
        <dbReference type="RuleBase" id="RU003878"/>
    </source>
</evidence>
<sequence length="120" mass="13366">MEKTKINAKNLSIGRVASVAASFLIGKDQVNFTPNAVVKRKVIVENLGEVRITGSKLQGKKYFSHSSYIGSMKSITLGEKFKKNPKKTLEDMVKGMLPVNKLRNIRIKNLIIFVGSENDK</sequence>
<comment type="subunit">
    <text evidence="4">Part of the 50S ribosomal subunit.</text>
</comment>
<evidence type="ECO:0000256" key="3">
    <source>
        <dbReference type="ARBA" id="ARBA00023274"/>
    </source>
</evidence>
<dbReference type="GO" id="GO:0003735">
    <property type="term" value="F:structural constituent of ribosome"/>
    <property type="evidence" value="ECO:0007669"/>
    <property type="project" value="InterPro"/>
</dbReference>
<evidence type="ECO:0000313" key="8">
    <source>
        <dbReference type="Proteomes" id="UP000228596"/>
    </source>
</evidence>
<proteinExistence type="inferred from homology"/>
<protein>
    <recommendedName>
        <fullName evidence="4">Large ribosomal subunit protein uL13</fullName>
    </recommendedName>
</protein>
<evidence type="ECO:0000256" key="1">
    <source>
        <dbReference type="ARBA" id="ARBA00006227"/>
    </source>
</evidence>
<dbReference type="InterPro" id="IPR005823">
    <property type="entry name" value="Ribosomal_uL13_bac-type"/>
</dbReference>
<dbReference type="Proteomes" id="UP000228596">
    <property type="component" value="Unassembled WGS sequence"/>
</dbReference>
<comment type="caution">
    <text evidence="7">The sequence shown here is derived from an EMBL/GenBank/DDBJ whole genome shotgun (WGS) entry which is preliminary data.</text>
</comment>
<evidence type="ECO:0000256" key="4">
    <source>
        <dbReference type="HAMAP-Rule" id="MF_01366"/>
    </source>
</evidence>
<dbReference type="PIRSF" id="PIRSF002181">
    <property type="entry name" value="Ribosomal_L13"/>
    <property type="match status" value="1"/>
</dbReference>
<evidence type="ECO:0000313" key="7">
    <source>
        <dbReference type="EMBL" id="PIT97583.1"/>
    </source>
</evidence>
<organism evidence="7 8">
    <name type="scientific">Candidatus Berkelbacteria bacterium CG10_big_fil_rev_8_21_14_0_10_41_12</name>
    <dbReference type="NCBI Taxonomy" id="1974513"/>
    <lineage>
        <taxon>Bacteria</taxon>
        <taxon>Candidatus Berkelbacteria</taxon>
    </lineage>
</organism>
<evidence type="ECO:0000256" key="2">
    <source>
        <dbReference type="ARBA" id="ARBA00022980"/>
    </source>
</evidence>
<dbReference type="Gene3D" id="3.90.1180.10">
    <property type="entry name" value="Ribosomal protein L13"/>
    <property type="match status" value="1"/>
</dbReference>
<dbReference type="GO" id="GO:0005840">
    <property type="term" value="C:ribosome"/>
    <property type="evidence" value="ECO:0007669"/>
    <property type="project" value="UniProtKB-KW"/>
</dbReference>
<dbReference type="InterPro" id="IPR036899">
    <property type="entry name" value="Ribosomal_uL13_sf"/>
</dbReference>
<dbReference type="AlphaFoldDB" id="A0A2M6WXT9"/>
<dbReference type="InterPro" id="IPR005822">
    <property type="entry name" value="Ribosomal_uL13"/>
</dbReference>
<dbReference type="PANTHER" id="PTHR11545:SF2">
    <property type="entry name" value="LARGE RIBOSOMAL SUBUNIT PROTEIN UL13M"/>
    <property type="match status" value="1"/>
</dbReference>
<dbReference type="NCBIfam" id="TIGR01066">
    <property type="entry name" value="rplM_bact"/>
    <property type="match status" value="1"/>
</dbReference>
<accession>A0A2M6WXT9</accession>
<evidence type="ECO:0000256" key="5">
    <source>
        <dbReference type="RuleBase" id="RU003877"/>
    </source>
</evidence>
<dbReference type="InterPro" id="IPR023563">
    <property type="entry name" value="Ribosomal_uL13_CS"/>
</dbReference>
<keyword evidence="2 4" id="KW-0689">Ribosomal protein</keyword>
<comment type="function">
    <text evidence="4 6">This protein is one of the early assembly proteins of the 50S ribosomal subunit, although it is not seen to bind rRNA by itself. It is important during the early stages of 50S assembly.</text>
</comment>